<comment type="caution">
    <text evidence="1">The sequence shown here is derived from an EMBL/GenBank/DDBJ whole genome shotgun (WGS) entry which is preliminary data.</text>
</comment>
<dbReference type="EMBL" id="JBDNCH010000002">
    <property type="protein sequence ID" value="MEN9062511.1"/>
    <property type="molecule type" value="Genomic_DNA"/>
</dbReference>
<keyword evidence="2" id="KW-1185">Reference proteome</keyword>
<proteinExistence type="predicted"/>
<sequence>MDVTWRYGCPGANTALLVSAAAQTEGQRSLSESPDRPGAQIIRIGGDVAVAATLLARVPGGGMARRRGPGGDAL</sequence>
<evidence type="ECO:0000313" key="2">
    <source>
        <dbReference type="Proteomes" id="UP001428774"/>
    </source>
</evidence>
<protein>
    <submittedName>
        <fullName evidence="1">Uncharacterized protein</fullName>
    </submittedName>
</protein>
<name>A0AAW9SPM3_9RHOB</name>
<evidence type="ECO:0000313" key="1">
    <source>
        <dbReference type="EMBL" id="MEN9062511.1"/>
    </source>
</evidence>
<reference evidence="1 2" key="1">
    <citation type="submission" date="2024-05" db="EMBL/GenBank/DDBJ databases">
        <title>Genome sequence of Ponticoccus litoralis KCCM 90028.</title>
        <authorList>
            <person name="Kim J.M."/>
            <person name="Lee J.K."/>
            <person name="Choi B.J."/>
            <person name="Bayburt H."/>
            <person name="Baek J.H."/>
            <person name="Jeon C.O."/>
        </authorList>
    </citation>
    <scope>NUCLEOTIDE SEQUENCE [LARGE SCALE GENOMIC DNA]</scope>
    <source>
        <strain evidence="1 2">KCCM 90028</strain>
    </source>
</reference>
<accession>A0AAW9SPM3</accession>
<dbReference type="RefSeq" id="WP_347167473.1">
    <property type="nucleotide sequence ID" value="NZ_JBDNCH010000002.1"/>
</dbReference>
<dbReference type="Proteomes" id="UP001428774">
    <property type="component" value="Unassembled WGS sequence"/>
</dbReference>
<organism evidence="1 2">
    <name type="scientific">Ponticoccus litoralis</name>
    <dbReference type="NCBI Taxonomy" id="422297"/>
    <lineage>
        <taxon>Bacteria</taxon>
        <taxon>Pseudomonadati</taxon>
        <taxon>Pseudomonadota</taxon>
        <taxon>Alphaproteobacteria</taxon>
        <taxon>Rhodobacterales</taxon>
        <taxon>Roseobacteraceae</taxon>
        <taxon>Ponticoccus</taxon>
    </lineage>
</organism>
<gene>
    <name evidence="1" type="ORF">ABFB10_17475</name>
</gene>
<dbReference type="AlphaFoldDB" id="A0AAW9SPM3"/>